<gene>
    <name evidence="3" type="ORF">GVT53_14040</name>
</gene>
<dbReference type="PANTHER" id="PTHR16026">
    <property type="entry name" value="CARTILAGE ACIDIC PROTEIN 1"/>
    <property type="match status" value="1"/>
</dbReference>
<dbReference type="InterPro" id="IPR027039">
    <property type="entry name" value="Crtac1"/>
</dbReference>
<protein>
    <submittedName>
        <fullName evidence="3">CRTAC1 family protein</fullName>
    </submittedName>
</protein>
<keyword evidence="1" id="KW-0732">Signal</keyword>
<dbReference type="SUPFAM" id="SSF48452">
    <property type="entry name" value="TPR-like"/>
    <property type="match status" value="1"/>
</dbReference>
<dbReference type="Gene3D" id="1.25.40.10">
    <property type="entry name" value="Tetratricopeptide repeat domain"/>
    <property type="match status" value="1"/>
</dbReference>
<dbReference type="InterPro" id="IPR028994">
    <property type="entry name" value="Integrin_alpha_N"/>
</dbReference>
<dbReference type="SUPFAM" id="SSF69318">
    <property type="entry name" value="Integrin alpha N-terminal domain"/>
    <property type="match status" value="1"/>
</dbReference>
<evidence type="ECO:0000256" key="1">
    <source>
        <dbReference type="ARBA" id="ARBA00022729"/>
    </source>
</evidence>
<keyword evidence="4" id="KW-1185">Reference proteome</keyword>
<dbReference type="EMBL" id="CP049616">
    <property type="protein sequence ID" value="QII45751.1"/>
    <property type="molecule type" value="Genomic_DNA"/>
</dbReference>
<evidence type="ECO:0000313" key="4">
    <source>
        <dbReference type="Proteomes" id="UP000502928"/>
    </source>
</evidence>
<dbReference type="Proteomes" id="UP000502928">
    <property type="component" value="Chromosome"/>
</dbReference>
<evidence type="ECO:0000313" key="3">
    <source>
        <dbReference type="EMBL" id="QII45751.1"/>
    </source>
</evidence>
<dbReference type="InterPro" id="IPR011519">
    <property type="entry name" value="UnbV_ASPIC"/>
</dbReference>
<dbReference type="InterPro" id="IPR011990">
    <property type="entry name" value="TPR-like_helical_dom_sf"/>
</dbReference>
<dbReference type="AlphaFoldDB" id="A0A6G7J4E4"/>
<dbReference type="InterPro" id="IPR013517">
    <property type="entry name" value="FG-GAP"/>
</dbReference>
<accession>A0A6G7J4E4</accession>
<dbReference type="KEGG" id="mut:GVT53_14040"/>
<dbReference type="PANTHER" id="PTHR16026:SF0">
    <property type="entry name" value="CARTILAGE ACIDIC PROTEIN 1"/>
    <property type="match status" value="1"/>
</dbReference>
<dbReference type="Pfam" id="PF07593">
    <property type="entry name" value="UnbV_ASPIC"/>
    <property type="match status" value="1"/>
</dbReference>
<proteinExistence type="predicted"/>
<organism evidence="3 4">
    <name type="scientific">Flagellimonas oceani</name>
    <dbReference type="NCBI Taxonomy" id="2698672"/>
    <lineage>
        <taxon>Bacteria</taxon>
        <taxon>Pseudomonadati</taxon>
        <taxon>Bacteroidota</taxon>
        <taxon>Flavobacteriia</taxon>
        <taxon>Flavobacteriales</taxon>
        <taxon>Flavobacteriaceae</taxon>
        <taxon>Flagellimonas</taxon>
    </lineage>
</organism>
<reference evidence="3 4" key="1">
    <citation type="submission" date="2020-02" db="EMBL/GenBank/DDBJ databases">
        <title>Complete genome of Muricauda sp. 501str8.</title>
        <authorList>
            <person name="Dong B."/>
            <person name="Zhu S."/>
            <person name="Yang J."/>
            <person name="Chen J."/>
        </authorList>
    </citation>
    <scope>NUCLEOTIDE SEQUENCE [LARGE SCALE GENOMIC DNA]</scope>
    <source>
        <strain evidence="3 4">501str8</strain>
    </source>
</reference>
<dbReference type="Pfam" id="PF13517">
    <property type="entry name" value="FG-GAP_3"/>
    <property type="match status" value="3"/>
</dbReference>
<feature type="domain" description="ASPIC/UnbV" evidence="2">
    <location>
        <begin position="664"/>
        <end position="735"/>
    </location>
</feature>
<name>A0A6G7J4E4_9FLAO</name>
<evidence type="ECO:0000259" key="2">
    <source>
        <dbReference type="Pfam" id="PF07593"/>
    </source>
</evidence>
<dbReference type="RefSeq" id="WP_166249139.1">
    <property type="nucleotide sequence ID" value="NZ_CP049616.1"/>
</dbReference>
<dbReference type="Gene3D" id="2.130.10.130">
    <property type="entry name" value="Integrin alpha, N-terminal"/>
    <property type="match status" value="1"/>
</dbReference>
<sequence length="765" mass="85057">MFHSFRKSFHVVIGAICVLQFFACKDAKKSAPKPTVDFNIPTRADGEADAQTVEMIGRVRNAVGKIDITNVPYMLNSKKAAFYEDQLKRLTGKSRINVLFKYALELLNTGRTNESIDAIQEVLTAATASTANVRPEIIFAIKKQLAIAYMRKAEQDNCIINHNAESCIIPLSPRAQHILTEGSEKAIALLNELLEMNPNDLECQYLLNIAHMTLGSYPQDVPDRFKLPESHFANSSAFPHFTDIAMNLGVDEKEMAGGTCIDDFNGDGYLDILASSWGFEDQIKYFENDRVGGFVDKTLEAGLKGVTGGLNLRHADYNNDGHLDFVILRGAWLSINGGIPNSLMRNNGDGTFTDVTLEAGVYSLNPTQTAVWMDVDLDGWLDLFIANEWNDRNKSYCELYLNQQDGTFKNVAKDAGITVKGFFKGVATGDLNNDLYPDLYLSNYMGLNTLYMNTTKEKGVPSFEKTEESAGVSNPVASFPTWIFDYDNDGFEDIFVSGYSSADILPTEMMLRNLRSNATDYRPLLYKNNGDDTFTEVSLDVNLSEPIATMGCNFGDLDNDGFLDFYLATGDPSYFSIVPNRMFHNVRGEKFEDVTYSAGFGHIQKGHAIGFGDLDMDGDQDIYAVMGGALEGDTFGNLLFENPMGNKNNWINIVLEGIQSNRSAIGAKIVVTIVENGKERKIYHSVGTDSSFGGNSLMEEIGLGNAKKIKKLEIKWPYRSQNTSVFTDVQVNQVIKIKEDGSVQQLRLPKITFNKKEAMHHHDME</sequence>